<reference evidence="1 2" key="1">
    <citation type="submission" date="2015-10" db="EMBL/GenBank/DDBJ databases">
        <authorList>
            <person name="Gilbert D.G."/>
        </authorList>
    </citation>
    <scope>NUCLEOTIDE SEQUENCE [LARGE SCALE GENOMIC DNA]</scope>
    <source>
        <strain evidence="1 2">NRRL B-16712</strain>
    </source>
</reference>
<keyword evidence="2" id="KW-1185">Reference proteome</keyword>
<dbReference type="Proteomes" id="UP000053244">
    <property type="component" value="Unassembled WGS sequence"/>
</dbReference>
<dbReference type="AlphaFoldDB" id="A0A0X3VC86"/>
<sequence>MPKAGSGECLDLAVIVIEEGQVEILCISPVAVTVQRASDQGTSDVLAVQGHLYIVGVAGGRL</sequence>
<comment type="caution">
    <text evidence="1">The sequence shown here is derived from an EMBL/GenBank/DDBJ whole genome shotgun (WGS) entry which is preliminary data.</text>
</comment>
<protein>
    <submittedName>
        <fullName evidence="1">Uncharacterized protein</fullName>
    </submittedName>
</protein>
<gene>
    <name evidence="1" type="ORF">ADL15_00655</name>
</gene>
<evidence type="ECO:0000313" key="2">
    <source>
        <dbReference type="Proteomes" id="UP000053244"/>
    </source>
</evidence>
<evidence type="ECO:0000313" key="1">
    <source>
        <dbReference type="EMBL" id="KUL42423.1"/>
    </source>
</evidence>
<dbReference type="RefSeq" id="WP_067683865.1">
    <property type="nucleotide sequence ID" value="NZ_LLZH01000001.1"/>
</dbReference>
<proteinExistence type="predicted"/>
<name>A0A0X3VC86_9ACTN</name>
<dbReference type="EMBL" id="LLZH01000001">
    <property type="protein sequence ID" value="KUL42423.1"/>
    <property type="molecule type" value="Genomic_DNA"/>
</dbReference>
<organism evidence="1 2">
    <name type="scientific">Actinoplanes awajinensis subsp. mycoplanecinus</name>
    <dbReference type="NCBI Taxonomy" id="135947"/>
    <lineage>
        <taxon>Bacteria</taxon>
        <taxon>Bacillati</taxon>
        <taxon>Actinomycetota</taxon>
        <taxon>Actinomycetes</taxon>
        <taxon>Micromonosporales</taxon>
        <taxon>Micromonosporaceae</taxon>
        <taxon>Actinoplanes</taxon>
    </lineage>
</organism>
<accession>A0A0X3VC86</accession>